<evidence type="ECO:0000313" key="2">
    <source>
        <dbReference type="EMBL" id="KAE8007946.1"/>
    </source>
</evidence>
<dbReference type="InterPro" id="IPR017451">
    <property type="entry name" value="F-box-assoc_interact_dom"/>
</dbReference>
<gene>
    <name evidence="2" type="ORF">FH972_004500</name>
</gene>
<sequence>MITIADLGSRLSERPFLSHAELYKLRTGTWETVKVAEDFQYTIADNKQALVNGASHWAGYHKRDMASDFPKLVVLLFHMCDEEFQVMKLPDCLSSLDDDDFDTIGVSGGLLSLIEHNSQNAIVWLMKEYGVVVESWTKQFTLKHGWWFWPMITFWNNEMILVELDLKQIKGMGFTLNDLKTHKLIKNLIVRSDQVLRGSIFGNNTFVETLVLLNELHATQECENCLEKNLGATQMR</sequence>
<accession>A0A5N6QLZ6</accession>
<dbReference type="AlphaFoldDB" id="A0A5N6QLZ6"/>
<name>A0A5N6QLZ6_9ROSI</name>
<dbReference type="Pfam" id="PF07734">
    <property type="entry name" value="FBA_1"/>
    <property type="match status" value="1"/>
</dbReference>
<dbReference type="NCBIfam" id="TIGR01640">
    <property type="entry name" value="F_box_assoc_1"/>
    <property type="match status" value="1"/>
</dbReference>
<keyword evidence="3" id="KW-1185">Reference proteome</keyword>
<dbReference type="Proteomes" id="UP000327013">
    <property type="component" value="Chromosome 2"/>
</dbReference>
<dbReference type="OrthoDB" id="5314306at2759"/>
<proteinExistence type="predicted"/>
<dbReference type="EMBL" id="CM017322">
    <property type="protein sequence ID" value="KAE8007946.1"/>
    <property type="molecule type" value="Genomic_DNA"/>
</dbReference>
<evidence type="ECO:0000259" key="1">
    <source>
        <dbReference type="Pfam" id="PF07734"/>
    </source>
</evidence>
<dbReference type="InterPro" id="IPR006527">
    <property type="entry name" value="F-box-assoc_dom_typ1"/>
</dbReference>
<protein>
    <recommendedName>
        <fullName evidence="1">F-box associated beta-propeller type 1 domain-containing protein</fullName>
    </recommendedName>
</protein>
<evidence type="ECO:0000313" key="3">
    <source>
        <dbReference type="Proteomes" id="UP000327013"/>
    </source>
</evidence>
<feature type="domain" description="F-box associated beta-propeller type 1" evidence="1">
    <location>
        <begin position="18"/>
        <end position="144"/>
    </location>
</feature>
<reference evidence="2 3" key="1">
    <citation type="submission" date="2019-06" db="EMBL/GenBank/DDBJ databases">
        <title>A chromosomal-level reference genome of Carpinus fangiana (Coryloideae, Betulaceae).</title>
        <authorList>
            <person name="Yang X."/>
            <person name="Wang Z."/>
            <person name="Zhang L."/>
            <person name="Hao G."/>
            <person name="Liu J."/>
            <person name="Yang Y."/>
        </authorList>
    </citation>
    <scope>NUCLEOTIDE SEQUENCE [LARGE SCALE GENOMIC DNA]</scope>
    <source>
        <strain evidence="2">Cfa_2016G</strain>
        <tissue evidence="2">Leaf</tissue>
    </source>
</reference>
<organism evidence="2 3">
    <name type="scientific">Carpinus fangiana</name>
    <dbReference type="NCBI Taxonomy" id="176857"/>
    <lineage>
        <taxon>Eukaryota</taxon>
        <taxon>Viridiplantae</taxon>
        <taxon>Streptophyta</taxon>
        <taxon>Embryophyta</taxon>
        <taxon>Tracheophyta</taxon>
        <taxon>Spermatophyta</taxon>
        <taxon>Magnoliopsida</taxon>
        <taxon>eudicotyledons</taxon>
        <taxon>Gunneridae</taxon>
        <taxon>Pentapetalae</taxon>
        <taxon>rosids</taxon>
        <taxon>fabids</taxon>
        <taxon>Fagales</taxon>
        <taxon>Betulaceae</taxon>
        <taxon>Carpinus</taxon>
    </lineage>
</organism>